<keyword evidence="1" id="KW-0175">Coiled coil</keyword>
<name>A0A137PBU3_CONC2</name>
<keyword evidence="4" id="KW-1185">Reference proteome</keyword>
<sequence length="245" mass="28668">MNAVQLSNFNTREKHIREYFQFVILALILINLIIVIGQLAIKLYTAEDIIIITWDLKLIQMLLTLVSLLINLILLLPPVTLILIQGHHTYIRDIWFIADFLITSICFLFFIYFIWVFNYSVFNLDPANNIRYDVYSDQLLLPPIVLIVWKVAKLVQGMKGCVELKNKETMCELLNENTQLKSNNKQKNSNIDELRKELERKEKYILQLELTLIHSNEHELVTSSQLNSGLDIQKEISMLSQHPRL</sequence>
<dbReference type="AlphaFoldDB" id="A0A137PBU3"/>
<accession>A0A137PBU3</accession>
<protein>
    <recommendedName>
        <fullName evidence="5">Transmembrane protein</fullName>
    </recommendedName>
</protein>
<evidence type="ECO:0000256" key="2">
    <source>
        <dbReference type="SAM" id="Phobius"/>
    </source>
</evidence>
<feature type="coiled-coil region" evidence="1">
    <location>
        <begin position="177"/>
        <end position="211"/>
    </location>
</feature>
<gene>
    <name evidence="3" type="ORF">CONCODRAFT_69037</name>
</gene>
<organism evidence="3 4">
    <name type="scientific">Conidiobolus coronatus (strain ATCC 28846 / CBS 209.66 / NRRL 28638)</name>
    <name type="common">Delacroixia coronata</name>
    <dbReference type="NCBI Taxonomy" id="796925"/>
    <lineage>
        <taxon>Eukaryota</taxon>
        <taxon>Fungi</taxon>
        <taxon>Fungi incertae sedis</taxon>
        <taxon>Zoopagomycota</taxon>
        <taxon>Entomophthoromycotina</taxon>
        <taxon>Entomophthoromycetes</taxon>
        <taxon>Entomophthorales</taxon>
        <taxon>Ancylistaceae</taxon>
        <taxon>Conidiobolus</taxon>
    </lineage>
</organism>
<evidence type="ECO:0000313" key="3">
    <source>
        <dbReference type="EMBL" id="KXN72432.1"/>
    </source>
</evidence>
<keyword evidence="2" id="KW-0472">Membrane</keyword>
<evidence type="ECO:0008006" key="5">
    <source>
        <dbReference type="Google" id="ProtNLM"/>
    </source>
</evidence>
<keyword evidence="2" id="KW-0812">Transmembrane</keyword>
<evidence type="ECO:0000256" key="1">
    <source>
        <dbReference type="SAM" id="Coils"/>
    </source>
</evidence>
<dbReference type="Proteomes" id="UP000070444">
    <property type="component" value="Unassembled WGS sequence"/>
</dbReference>
<evidence type="ECO:0000313" key="4">
    <source>
        <dbReference type="Proteomes" id="UP000070444"/>
    </source>
</evidence>
<proteinExistence type="predicted"/>
<dbReference type="EMBL" id="KQ964453">
    <property type="protein sequence ID" value="KXN72432.1"/>
    <property type="molecule type" value="Genomic_DNA"/>
</dbReference>
<feature type="transmembrane region" description="Helical" evidence="2">
    <location>
        <begin position="61"/>
        <end position="84"/>
    </location>
</feature>
<feature type="transmembrane region" description="Helical" evidence="2">
    <location>
        <begin position="20"/>
        <end position="41"/>
    </location>
</feature>
<keyword evidence="2" id="KW-1133">Transmembrane helix</keyword>
<reference evidence="3 4" key="1">
    <citation type="journal article" date="2015" name="Genome Biol. Evol.">
        <title>Phylogenomic analyses indicate that early fungi evolved digesting cell walls of algal ancestors of land plants.</title>
        <authorList>
            <person name="Chang Y."/>
            <person name="Wang S."/>
            <person name="Sekimoto S."/>
            <person name="Aerts A.L."/>
            <person name="Choi C."/>
            <person name="Clum A."/>
            <person name="LaButti K.M."/>
            <person name="Lindquist E.A."/>
            <person name="Yee Ngan C."/>
            <person name="Ohm R.A."/>
            <person name="Salamov A.A."/>
            <person name="Grigoriev I.V."/>
            <person name="Spatafora J.W."/>
            <person name="Berbee M.L."/>
        </authorList>
    </citation>
    <scope>NUCLEOTIDE SEQUENCE [LARGE SCALE GENOMIC DNA]</scope>
    <source>
        <strain evidence="3 4">NRRL 28638</strain>
    </source>
</reference>
<feature type="transmembrane region" description="Helical" evidence="2">
    <location>
        <begin position="96"/>
        <end position="115"/>
    </location>
</feature>